<dbReference type="Pfam" id="PF01844">
    <property type="entry name" value="HNH"/>
    <property type="match status" value="1"/>
</dbReference>
<dbReference type="AlphaFoldDB" id="B6XF34"/>
<dbReference type="GO" id="GO:0003676">
    <property type="term" value="F:nucleic acid binding"/>
    <property type="evidence" value="ECO:0007669"/>
    <property type="project" value="InterPro"/>
</dbReference>
<dbReference type="InterPro" id="IPR002711">
    <property type="entry name" value="HNH"/>
</dbReference>
<dbReference type="GO" id="GO:0004519">
    <property type="term" value="F:endonuclease activity"/>
    <property type="evidence" value="ECO:0007669"/>
    <property type="project" value="InterPro"/>
</dbReference>
<organism evidence="2 3">
    <name type="scientific">Providencia alcalifaciens DSM 30120</name>
    <dbReference type="NCBI Taxonomy" id="520999"/>
    <lineage>
        <taxon>Bacteria</taxon>
        <taxon>Pseudomonadati</taxon>
        <taxon>Pseudomonadota</taxon>
        <taxon>Gammaproteobacteria</taxon>
        <taxon>Enterobacterales</taxon>
        <taxon>Morganellaceae</taxon>
        <taxon>Providencia</taxon>
    </lineage>
</organism>
<dbReference type="EMBL" id="ABXW01000046">
    <property type="protein sequence ID" value="EEB46122.1"/>
    <property type="molecule type" value="Genomic_DNA"/>
</dbReference>
<feature type="domain" description="HNH nuclease" evidence="1">
    <location>
        <begin position="42"/>
        <end position="98"/>
    </location>
</feature>
<reference evidence="2 3" key="2">
    <citation type="submission" date="2008-10" db="EMBL/GenBank/DDBJ databases">
        <authorList>
            <person name="Fulton L."/>
            <person name="Clifton S."/>
            <person name="Fulton B."/>
            <person name="Xu J."/>
            <person name="Minx P."/>
            <person name="Pepin K.H."/>
            <person name="Johnson M."/>
            <person name="Bhonagiri V."/>
            <person name="Nash W.E."/>
            <person name="Mardis E.R."/>
            <person name="Wilson R.K."/>
        </authorList>
    </citation>
    <scope>NUCLEOTIDE SEQUENCE [LARGE SCALE GENOMIC DNA]</scope>
    <source>
        <strain evidence="2 3">DSM 30120</strain>
    </source>
</reference>
<accession>B6XF34</accession>
<dbReference type="eggNOG" id="COG1403">
    <property type="taxonomic scope" value="Bacteria"/>
</dbReference>
<evidence type="ECO:0000313" key="2">
    <source>
        <dbReference type="EMBL" id="EEB46122.1"/>
    </source>
</evidence>
<name>B6XF34_9GAMM</name>
<gene>
    <name evidence="2" type="ORF">PROVALCAL_01965</name>
</gene>
<evidence type="ECO:0000259" key="1">
    <source>
        <dbReference type="SMART" id="SM00507"/>
    </source>
</evidence>
<sequence length="242" mass="28386">MMKMIKLKRVLKPIYLTDAKVKELTEEFKKDKSKAVWKTKSIGDALLKSSSYKCAYCECELQKEDSYMQVEHFKDKDKYPDDVVKWENLLPSCARCNRKKWTLDVNLNPIVNPYDDDPRIHLKQQAFRLYGKDLKGENTIEKLYLNDDDRVVYSRFLASNEISRQLSELTKISSNLDQLRNSMTKLLQACQSDKPYSAFTAYTLHSNKDYGKLKDLLLKNNMWDADLIELHDNSSYLQLDAR</sequence>
<dbReference type="GO" id="GO:0008270">
    <property type="term" value="F:zinc ion binding"/>
    <property type="evidence" value="ECO:0007669"/>
    <property type="project" value="InterPro"/>
</dbReference>
<dbReference type="SMART" id="SM00507">
    <property type="entry name" value="HNHc"/>
    <property type="match status" value="1"/>
</dbReference>
<comment type="caution">
    <text evidence="2">The sequence shown here is derived from an EMBL/GenBank/DDBJ whole genome shotgun (WGS) entry which is preliminary data.</text>
</comment>
<dbReference type="Gene3D" id="1.10.30.50">
    <property type="match status" value="1"/>
</dbReference>
<proteinExistence type="predicted"/>
<evidence type="ECO:0000313" key="3">
    <source>
        <dbReference type="Proteomes" id="UP000003729"/>
    </source>
</evidence>
<dbReference type="InterPro" id="IPR003615">
    <property type="entry name" value="HNH_nuc"/>
</dbReference>
<reference evidence="2 3" key="1">
    <citation type="submission" date="2008-10" db="EMBL/GenBank/DDBJ databases">
        <title>Draft genome sequence of Providencia alcalifaciens (DSM 30120).</title>
        <authorList>
            <person name="Sudarsanam P."/>
            <person name="Ley R."/>
            <person name="Guruge J."/>
            <person name="Turnbaugh P.J."/>
            <person name="Mahowald M."/>
            <person name="Liep D."/>
            <person name="Gordon J."/>
        </authorList>
    </citation>
    <scope>NUCLEOTIDE SEQUENCE [LARGE SCALE GENOMIC DNA]</scope>
    <source>
        <strain evidence="2 3">DSM 30120</strain>
    </source>
</reference>
<dbReference type="Proteomes" id="UP000003729">
    <property type="component" value="Unassembled WGS sequence"/>
</dbReference>
<protein>
    <submittedName>
        <fullName evidence="2">Putative TIGR02646 family protein</fullName>
    </submittedName>
</protein>
<dbReference type="CDD" id="cd00085">
    <property type="entry name" value="HNHc"/>
    <property type="match status" value="1"/>
</dbReference>